<accession>A0ABS6URE6</accession>
<reference evidence="5 6" key="1">
    <citation type="submission" date="2020-11" db="EMBL/GenBank/DDBJ databases">
        <title>Pseudonocardia abyssalis sp. nov. and Pseudonocardia oceani sp. nov., description and phylogenomic analysis of two novel actinomycetes isolated from the deep Southern Ocean.</title>
        <authorList>
            <person name="Parra J."/>
        </authorList>
    </citation>
    <scope>NUCLEOTIDE SEQUENCE [LARGE SCALE GENOMIC DNA]</scope>
    <source>
        <strain evidence="5 6">KRD-168</strain>
    </source>
</reference>
<gene>
    <name evidence="5" type="ORF">I4I81_11035</name>
</gene>
<evidence type="ECO:0000256" key="3">
    <source>
        <dbReference type="SAM" id="MobiDB-lite"/>
    </source>
</evidence>
<dbReference type="PANTHER" id="PTHR43201">
    <property type="entry name" value="ACYL-COA SYNTHETASE"/>
    <property type="match status" value="1"/>
</dbReference>
<feature type="region of interest" description="Disordered" evidence="3">
    <location>
        <begin position="1"/>
        <end position="20"/>
    </location>
</feature>
<comment type="caution">
    <text evidence="5">The sequence shown here is derived from an EMBL/GenBank/DDBJ whole genome shotgun (WGS) entry which is preliminary data.</text>
</comment>
<dbReference type="PROSITE" id="PS00455">
    <property type="entry name" value="AMP_BINDING"/>
    <property type="match status" value="1"/>
</dbReference>
<evidence type="ECO:0000313" key="5">
    <source>
        <dbReference type="EMBL" id="MBW0134790.1"/>
    </source>
</evidence>
<sequence>MDTFARPQIKAEQRPDGSVLLSSTVPVGPHAEHLGQELRRWAGRTPDAVLASAPDGTGGRRSVTFGEARRAADALAQALLDLGAAPDRPVLLLSGNSIEHLLLMLGCYTAGVPAVPTSVAYSLMSADHHQIRAMVELVTPGVVFAEDAGPFGPALDAVLAATGATPAVVMATGSRDGAHRVEDLLATVPGPDVARAFDAIAPDSVAKILFTSGSTGTPKGVLTTQRMLTSNQQMMREVWPFLVDEPPVLVDWLPWSHTFGGSHNLNMALTNGGTLHIDAGRPTPAAFGHTVDALRGIAPTVYVNVPAGYAMLVPHLEKDAELARHFFSRLRLLFYAAAALPQALWDRLERLVEQHADHPVPFTSSWGTTETAPAATSAHWAGARCGCIGVPLPGVTLKLVPEGGKREIRITGPGITPGYLDRPDATAAAFDDEGFYRTGDAVVFVDDTDPNQGLMFDGRIAEDFKLMTGTWVSVATVRGALVSAARVLSDAVIAGHDRDEVTAIAWLHPSESRALCGLDADTEVPLDHPVLRAHLGDTLAELGTTSGSAGRVARLILAADPPDLDAGEITDKGYINQRVVLDRRSDLVERLYAPVVDAAVITSA</sequence>
<dbReference type="InterPro" id="IPR000873">
    <property type="entry name" value="AMP-dep_synth/lig_dom"/>
</dbReference>
<keyword evidence="2" id="KW-0436">Ligase</keyword>
<dbReference type="InterPro" id="IPR020845">
    <property type="entry name" value="AMP-binding_CS"/>
</dbReference>
<keyword evidence="6" id="KW-1185">Reference proteome</keyword>
<dbReference type="EMBL" id="JADQDK010000001">
    <property type="protein sequence ID" value="MBW0134790.1"/>
    <property type="molecule type" value="Genomic_DNA"/>
</dbReference>
<evidence type="ECO:0000256" key="1">
    <source>
        <dbReference type="ARBA" id="ARBA00006432"/>
    </source>
</evidence>
<evidence type="ECO:0000313" key="6">
    <source>
        <dbReference type="Proteomes" id="UP000694287"/>
    </source>
</evidence>
<dbReference type="Pfam" id="PF00501">
    <property type="entry name" value="AMP-binding"/>
    <property type="match status" value="1"/>
</dbReference>
<protein>
    <submittedName>
        <fullName evidence="5">Feruloyl-CoA synthase</fullName>
    </submittedName>
</protein>
<proteinExistence type="inferred from homology"/>
<comment type="similarity">
    <text evidence="1">Belongs to the ATP-dependent AMP-binding enzyme family.</text>
</comment>
<organism evidence="5 6">
    <name type="scientific">Pseudonocardia abyssalis</name>
    <dbReference type="NCBI Taxonomy" id="2792008"/>
    <lineage>
        <taxon>Bacteria</taxon>
        <taxon>Bacillati</taxon>
        <taxon>Actinomycetota</taxon>
        <taxon>Actinomycetes</taxon>
        <taxon>Pseudonocardiales</taxon>
        <taxon>Pseudonocardiaceae</taxon>
        <taxon>Pseudonocardia</taxon>
    </lineage>
</organism>
<dbReference type="Proteomes" id="UP000694287">
    <property type="component" value="Unassembled WGS sequence"/>
</dbReference>
<dbReference type="PANTHER" id="PTHR43201:SF5">
    <property type="entry name" value="MEDIUM-CHAIN ACYL-COA LIGASE ACSF2, MITOCHONDRIAL"/>
    <property type="match status" value="1"/>
</dbReference>
<name>A0ABS6URE6_9PSEU</name>
<dbReference type="RefSeq" id="WP_218600727.1">
    <property type="nucleotide sequence ID" value="NZ_JADQDJ010000002.1"/>
</dbReference>
<evidence type="ECO:0000256" key="2">
    <source>
        <dbReference type="ARBA" id="ARBA00022598"/>
    </source>
</evidence>
<evidence type="ECO:0000259" key="4">
    <source>
        <dbReference type="Pfam" id="PF00501"/>
    </source>
</evidence>
<feature type="domain" description="AMP-dependent synthetase/ligase" evidence="4">
    <location>
        <begin position="38"/>
        <end position="420"/>
    </location>
</feature>